<dbReference type="PANTHER" id="PTHR34137">
    <property type="entry name" value="EXODEOXYRIBONUCLEASE 7 SMALL SUBUNIT"/>
    <property type="match status" value="1"/>
</dbReference>
<organism evidence="7 8">
    <name type="scientific">Thalassolituus maritimus</name>
    <dbReference type="NCBI Taxonomy" id="484498"/>
    <lineage>
        <taxon>Bacteria</taxon>
        <taxon>Pseudomonadati</taxon>
        <taxon>Pseudomonadota</taxon>
        <taxon>Gammaproteobacteria</taxon>
        <taxon>Oceanospirillales</taxon>
        <taxon>Oceanospirillaceae</taxon>
        <taxon>Thalassolituus</taxon>
    </lineage>
</organism>
<comment type="caution">
    <text evidence="7">The sequence shown here is derived from an EMBL/GenBank/DDBJ whole genome shotgun (WGS) entry which is preliminary data.</text>
</comment>
<gene>
    <name evidence="6 7" type="primary">xseB</name>
    <name evidence="7" type="ORF">NBRC116585_29790</name>
</gene>
<dbReference type="Gene3D" id="1.10.287.1040">
    <property type="entry name" value="Exonuclease VII, small subunit"/>
    <property type="match status" value="1"/>
</dbReference>
<dbReference type="EC" id="3.1.11.6" evidence="6"/>
<evidence type="ECO:0000256" key="1">
    <source>
        <dbReference type="ARBA" id="ARBA00009998"/>
    </source>
</evidence>
<reference evidence="7 8" key="1">
    <citation type="submission" date="2024-04" db="EMBL/GenBank/DDBJ databases">
        <title>Draft genome sequence of Thalassolituus maritimus NBRC 116585.</title>
        <authorList>
            <person name="Miyakawa T."/>
            <person name="Kusuya Y."/>
            <person name="Miura T."/>
        </authorList>
    </citation>
    <scope>NUCLEOTIDE SEQUENCE [LARGE SCALE GENOMIC DNA]</scope>
    <source>
        <strain evidence="7 8">5NW40-0001</strain>
    </source>
</reference>
<dbReference type="Proteomes" id="UP001481413">
    <property type="component" value="Unassembled WGS sequence"/>
</dbReference>
<dbReference type="NCBIfam" id="NF002140">
    <property type="entry name" value="PRK00977.1-4"/>
    <property type="match status" value="1"/>
</dbReference>
<dbReference type="EMBL" id="BAABWH010000011">
    <property type="protein sequence ID" value="GAA6146859.1"/>
    <property type="molecule type" value="Genomic_DNA"/>
</dbReference>
<dbReference type="RefSeq" id="WP_353296067.1">
    <property type="nucleotide sequence ID" value="NZ_BAABWH010000011.1"/>
</dbReference>
<dbReference type="PIRSF" id="PIRSF006488">
    <property type="entry name" value="Exonuc_VII_S"/>
    <property type="match status" value="1"/>
</dbReference>
<sequence length="86" mass="9294">MSDKTPSEKAPAFGFESALAELEALVTRMEGGELTLEDSLAAFEQGIGLTRQCQQALTAAEQRVQLLMERNGQSDAQPFHGGEPQE</sequence>
<dbReference type="InterPro" id="IPR037004">
    <property type="entry name" value="Exonuc_VII_ssu_sf"/>
</dbReference>
<keyword evidence="2 6" id="KW-0963">Cytoplasm</keyword>
<dbReference type="Pfam" id="PF02609">
    <property type="entry name" value="Exonuc_VII_S"/>
    <property type="match status" value="1"/>
</dbReference>
<dbReference type="PANTHER" id="PTHR34137:SF1">
    <property type="entry name" value="EXODEOXYRIBONUCLEASE 7 SMALL SUBUNIT"/>
    <property type="match status" value="1"/>
</dbReference>
<evidence type="ECO:0000256" key="2">
    <source>
        <dbReference type="ARBA" id="ARBA00022490"/>
    </source>
</evidence>
<evidence type="ECO:0000256" key="5">
    <source>
        <dbReference type="ARBA" id="ARBA00022839"/>
    </source>
</evidence>
<evidence type="ECO:0000256" key="4">
    <source>
        <dbReference type="ARBA" id="ARBA00022801"/>
    </source>
</evidence>
<dbReference type="NCBIfam" id="TIGR01280">
    <property type="entry name" value="xseB"/>
    <property type="match status" value="1"/>
</dbReference>
<comment type="subunit">
    <text evidence="6">Heterooligomer composed of large and small subunits.</text>
</comment>
<comment type="subcellular location">
    <subcellularLocation>
        <location evidence="6">Cytoplasm</location>
    </subcellularLocation>
</comment>
<evidence type="ECO:0000313" key="7">
    <source>
        <dbReference type="EMBL" id="GAA6146859.1"/>
    </source>
</evidence>
<comment type="similarity">
    <text evidence="1 6">Belongs to the XseB family.</text>
</comment>
<accession>A0ABQ0A377</accession>
<comment type="function">
    <text evidence="6">Bidirectionally degrades single-stranded DNA into large acid-insoluble oligonucleotides, which are then degraded further into small acid-soluble oligonucleotides.</text>
</comment>
<keyword evidence="3 6" id="KW-0540">Nuclease</keyword>
<keyword evidence="8" id="KW-1185">Reference proteome</keyword>
<comment type="catalytic activity">
    <reaction evidence="6">
        <text>Exonucleolytic cleavage in either 5'- to 3'- or 3'- to 5'-direction to yield nucleoside 5'-phosphates.</text>
        <dbReference type="EC" id="3.1.11.6"/>
    </reaction>
</comment>
<keyword evidence="4 6" id="KW-0378">Hydrolase</keyword>
<keyword evidence="5 6" id="KW-0269">Exonuclease</keyword>
<evidence type="ECO:0000313" key="8">
    <source>
        <dbReference type="Proteomes" id="UP001481413"/>
    </source>
</evidence>
<dbReference type="InterPro" id="IPR003761">
    <property type="entry name" value="Exonuc_VII_S"/>
</dbReference>
<dbReference type="HAMAP" id="MF_00337">
    <property type="entry name" value="Exonuc_7_S"/>
    <property type="match status" value="1"/>
</dbReference>
<evidence type="ECO:0000256" key="6">
    <source>
        <dbReference type="HAMAP-Rule" id="MF_00337"/>
    </source>
</evidence>
<dbReference type="SUPFAM" id="SSF116842">
    <property type="entry name" value="XseB-like"/>
    <property type="match status" value="1"/>
</dbReference>
<proteinExistence type="inferred from homology"/>
<name>A0ABQ0A377_9GAMM</name>
<protein>
    <recommendedName>
        <fullName evidence="6">Exodeoxyribonuclease 7 small subunit</fullName>
        <ecNumber evidence="6">3.1.11.6</ecNumber>
    </recommendedName>
    <alternativeName>
        <fullName evidence="6">Exodeoxyribonuclease VII small subunit</fullName>
        <shortName evidence="6">Exonuclease VII small subunit</shortName>
    </alternativeName>
</protein>
<evidence type="ECO:0000256" key="3">
    <source>
        <dbReference type="ARBA" id="ARBA00022722"/>
    </source>
</evidence>